<keyword evidence="7" id="KW-1185">Reference proteome</keyword>
<evidence type="ECO:0000313" key="7">
    <source>
        <dbReference type="Proteomes" id="UP001208570"/>
    </source>
</evidence>
<feature type="domain" description="Fibronectin type-III" evidence="5">
    <location>
        <begin position="197"/>
        <end position="292"/>
    </location>
</feature>
<feature type="domain" description="Fibronectin type-III" evidence="5">
    <location>
        <begin position="339"/>
        <end position="397"/>
    </location>
</feature>
<dbReference type="SMART" id="SM00408">
    <property type="entry name" value="IGc2"/>
    <property type="match status" value="1"/>
</dbReference>
<dbReference type="InterPro" id="IPR003599">
    <property type="entry name" value="Ig_sub"/>
</dbReference>
<dbReference type="SMART" id="SM00409">
    <property type="entry name" value="IG"/>
    <property type="match status" value="1"/>
</dbReference>
<dbReference type="InterPro" id="IPR013783">
    <property type="entry name" value="Ig-like_fold"/>
</dbReference>
<dbReference type="Proteomes" id="UP001208570">
    <property type="component" value="Unassembled WGS sequence"/>
</dbReference>
<dbReference type="SUPFAM" id="SSF49265">
    <property type="entry name" value="Fibronectin type III"/>
    <property type="match status" value="2"/>
</dbReference>
<evidence type="ECO:0008006" key="8">
    <source>
        <dbReference type="Google" id="ProtNLM"/>
    </source>
</evidence>
<evidence type="ECO:0000256" key="2">
    <source>
        <dbReference type="ARBA" id="ARBA00023157"/>
    </source>
</evidence>
<accession>A0AAD9JQF3</accession>
<protein>
    <recommendedName>
        <fullName evidence="8">Down syndrome cell adhesion molecule</fullName>
    </recommendedName>
</protein>
<feature type="non-terminal residue" evidence="6">
    <location>
        <position position="397"/>
    </location>
</feature>
<reference evidence="6" key="1">
    <citation type="journal article" date="2023" name="Mol. Biol. Evol.">
        <title>Third-Generation Sequencing Reveals the Adaptive Role of the Epigenome in Three Deep-Sea Polychaetes.</title>
        <authorList>
            <person name="Perez M."/>
            <person name="Aroh O."/>
            <person name="Sun Y."/>
            <person name="Lan Y."/>
            <person name="Juniper S.K."/>
            <person name="Young C.R."/>
            <person name="Angers B."/>
            <person name="Qian P.Y."/>
        </authorList>
    </citation>
    <scope>NUCLEOTIDE SEQUENCE</scope>
    <source>
        <strain evidence="6">P08H-3</strain>
    </source>
</reference>
<dbReference type="PANTHER" id="PTHR44170:SF6">
    <property type="entry name" value="CONTACTIN"/>
    <property type="match status" value="1"/>
</dbReference>
<dbReference type="InterPro" id="IPR013098">
    <property type="entry name" value="Ig_I-set"/>
</dbReference>
<dbReference type="FunFam" id="2.60.40.10:FF:000107">
    <property type="entry name" value="Myosin, light chain kinase a"/>
    <property type="match status" value="1"/>
</dbReference>
<organism evidence="6 7">
    <name type="scientific">Paralvinella palmiformis</name>
    <dbReference type="NCBI Taxonomy" id="53620"/>
    <lineage>
        <taxon>Eukaryota</taxon>
        <taxon>Metazoa</taxon>
        <taxon>Spiralia</taxon>
        <taxon>Lophotrochozoa</taxon>
        <taxon>Annelida</taxon>
        <taxon>Polychaeta</taxon>
        <taxon>Sedentaria</taxon>
        <taxon>Canalipalpata</taxon>
        <taxon>Terebellida</taxon>
        <taxon>Terebelliformia</taxon>
        <taxon>Alvinellidae</taxon>
        <taxon>Paralvinella</taxon>
    </lineage>
</organism>
<dbReference type="SMART" id="SM00060">
    <property type="entry name" value="FN3"/>
    <property type="match status" value="2"/>
</dbReference>
<feature type="domain" description="Fibronectin type-III" evidence="5">
    <location>
        <begin position="97"/>
        <end position="192"/>
    </location>
</feature>
<evidence type="ECO:0000259" key="5">
    <source>
        <dbReference type="PROSITE" id="PS50853"/>
    </source>
</evidence>
<dbReference type="Pfam" id="PF07679">
    <property type="entry name" value="I-set"/>
    <property type="match status" value="1"/>
</dbReference>
<evidence type="ECO:0000256" key="3">
    <source>
        <dbReference type="ARBA" id="ARBA00023319"/>
    </source>
</evidence>
<dbReference type="AlphaFoldDB" id="A0AAD9JQF3"/>
<dbReference type="PROSITE" id="PS50853">
    <property type="entry name" value="FN3"/>
    <property type="match status" value="3"/>
</dbReference>
<evidence type="ECO:0000313" key="6">
    <source>
        <dbReference type="EMBL" id="KAK2157272.1"/>
    </source>
</evidence>
<dbReference type="Gene3D" id="2.60.40.10">
    <property type="entry name" value="Immunoglobulins"/>
    <property type="match status" value="4"/>
</dbReference>
<keyword evidence="2" id="KW-1015">Disulfide bond</keyword>
<dbReference type="InterPro" id="IPR003961">
    <property type="entry name" value="FN3_dom"/>
</dbReference>
<dbReference type="PROSITE" id="PS50835">
    <property type="entry name" value="IG_LIKE"/>
    <property type="match status" value="1"/>
</dbReference>
<proteinExistence type="predicted"/>
<keyword evidence="1" id="KW-0677">Repeat</keyword>
<comment type="caution">
    <text evidence="6">The sequence shown here is derived from an EMBL/GenBank/DDBJ whole genome shotgun (WGS) entry which is preliminary data.</text>
</comment>
<dbReference type="FunFam" id="2.60.40.10:FF:000028">
    <property type="entry name" value="Neuronal cell adhesion molecule"/>
    <property type="match status" value="1"/>
</dbReference>
<dbReference type="InterPro" id="IPR036116">
    <property type="entry name" value="FN3_sf"/>
</dbReference>
<dbReference type="GO" id="GO:0098609">
    <property type="term" value="P:cell-cell adhesion"/>
    <property type="evidence" value="ECO:0007669"/>
    <property type="project" value="TreeGrafter"/>
</dbReference>
<dbReference type="InterPro" id="IPR036179">
    <property type="entry name" value="Ig-like_dom_sf"/>
</dbReference>
<evidence type="ECO:0000256" key="1">
    <source>
        <dbReference type="ARBA" id="ARBA00022737"/>
    </source>
</evidence>
<keyword evidence="3" id="KW-0393">Immunoglobulin domain</keyword>
<dbReference type="Pfam" id="PF00041">
    <property type="entry name" value="fn3"/>
    <property type="match status" value="3"/>
</dbReference>
<evidence type="ECO:0000259" key="4">
    <source>
        <dbReference type="PROSITE" id="PS50835"/>
    </source>
</evidence>
<dbReference type="GO" id="GO:0016020">
    <property type="term" value="C:membrane"/>
    <property type="evidence" value="ECO:0007669"/>
    <property type="project" value="UniProtKB-SubCell"/>
</dbReference>
<dbReference type="InterPro" id="IPR007110">
    <property type="entry name" value="Ig-like_dom"/>
</dbReference>
<feature type="domain" description="Ig-like" evidence="4">
    <location>
        <begin position="2"/>
        <end position="88"/>
    </location>
</feature>
<gene>
    <name evidence="6" type="ORF">LSH36_194g05016</name>
</gene>
<dbReference type="SUPFAM" id="SSF48726">
    <property type="entry name" value="Immunoglobulin"/>
    <property type="match status" value="1"/>
</dbReference>
<sequence>RPTIHAIIGNKTVNQGSIIDLRCLVEGHPKASIKWYHNGRRLDTTYNGRVVITESGNRLRIQYSSTGDGGHYGCMAYNEAGSDTKTVELFVRETPLPPFLDKAQAVSRSSINLTWIPVNQEFYTHLSFYVIQYKPLKAIGFTTFRDDVSNQSTSVEVDHLEAGSDYVFRIAARNIIGVGDYSRVIGARTLESAPGSPPVNVLINVLSSSSIKITWQPVPVKLQYGALLGYVVYYRLADTELPLSEQHVKPTTMETMLTGLLPWRYYTISMAAYNAAGSGLRSGVRRVRTLAEGCKVLSFPGNLLPWTVYLIQVQAFTTQVEHGFGPLSIEQRVQTEQDVPGTVDNVQMTIGSTEVRLSWQPPSQPNGMITGYQIAIYGEPSSTETSLIRSEYETVII</sequence>
<name>A0AAD9JQF3_9ANNE</name>
<dbReference type="EMBL" id="JAODUP010000194">
    <property type="protein sequence ID" value="KAK2157272.1"/>
    <property type="molecule type" value="Genomic_DNA"/>
</dbReference>
<dbReference type="InterPro" id="IPR003598">
    <property type="entry name" value="Ig_sub2"/>
</dbReference>
<dbReference type="PANTHER" id="PTHR44170">
    <property type="entry name" value="PROTEIN SIDEKICK"/>
    <property type="match status" value="1"/>
</dbReference>
<dbReference type="CDD" id="cd00063">
    <property type="entry name" value="FN3"/>
    <property type="match status" value="3"/>
</dbReference>